<dbReference type="KEGG" id="dya:Dyak_GE14446"/>
<reference evidence="1 2" key="2">
    <citation type="journal article" date="2007" name="PLoS Biol.">
        <title>Principles of genome evolution in the Drosophila melanogaster species group.</title>
        <authorList>
            <person name="Ranz J.M."/>
            <person name="Maurin D."/>
            <person name="Chan Y.S."/>
            <person name="von Grotthuss M."/>
            <person name="Hillier L.W."/>
            <person name="Roote J."/>
            <person name="Ashburner M."/>
            <person name="Bergman C.M."/>
        </authorList>
    </citation>
    <scope>NUCLEOTIDE SEQUENCE [LARGE SCALE GENOMIC DNA]</scope>
    <source>
        <strain evidence="2">Tai18E2 / Tucson 14021-0261.01</strain>
    </source>
</reference>
<organism evidence="1 2">
    <name type="scientific">Drosophila yakuba</name>
    <name type="common">Fruit fly</name>
    <dbReference type="NCBI Taxonomy" id="7245"/>
    <lineage>
        <taxon>Eukaryota</taxon>
        <taxon>Metazoa</taxon>
        <taxon>Ecdysozoa</taxon>
        <taxon>Arthropoda</taxon>
        <taxon>Hexapoda</taxon>
        <taxon>Insecta</taxon>
        <taxon>Pterygota</taxon>
        <taxon>Neoptera</taxon>
        <taxon>Endopterygota</taxon>
        <taxon>Diptera</taxon>
        <taxon>Brachycera</taxon>
        <taxon>Muscomorpha</taxon>
        <taxon>Ephydroidea</taxon>
        <taxon>Drosophilidae</taxon>
        <taxon>Drosophila</taxon>
        <taxon>Sophophora</taxon>
    </lineage>
</organism>
<protein>
    <submittedName>
        <fullName evidence="1">Uncharacterized protein</fullName>
    </submittedName>
</protein>
<gene>
    <name evidence="1" type="primary">Dyak\GE14446</name>
    <name evidence="1" type="synonym">dyak_GLEANR_14566</name>
    <name evidence="1" type="synonym">GE14446</name>
    <name evidence="1" type="ORF">Dyak_GE14446</name>
</gene>
<accession>B4PBV8</accession>
<dbReference type="OrthoDB" id="7864988at2759"/>
<evidence type="ECO:0000313" key="2">
    <source>
        <dbReference type="Proteomes" id="UP000002282"/>
    </source>
</evidence>
<dbReference type="HOGENOM" id="CLU_2673670_0_0_1"/>
<dbReference type="EMBL" id="CM000158">
    <property type="protein sequence ID" value="EDW92612.1"/>
    <property type="molecule type" value="Genomic_DNA"/>
</dbReference>
<dbReference type="Proteomes" id="UP000002282">
    <property type="component" value="Chromosome 2R"/>
</dbReference>
<evidence type="ECO:0000313" key="1">
    <source>
        <dbReference type="EMBL" id="EDW92612.1"/>
    </source>
</evidence>
<name>B4PBV8_DROYA</name>
<dbReference type="AlphaFoldDB" id="B4PBV8"/>
<keyword evidence="2" id="KW-1185">Reference proteome</keyword>
<dbReference type="OMA" id="QQCYLHE"/>
<sequence>METGEGAECRTGLTVGRQQCYLHEEIFLSQHPLQSVTAKRLQLPWWCALLESLFLLLLVKLLQM</sequence>
<proteinExistence type="predicted"/>
<dbReference type="PhylomeDB" id="B4PBV8"/>
<reference evidence="1 2" key="1">
    <citation type="journal article" date="2007" name="Nature">
        <title>Evolution of genes and genomes on the Drosophila phylogeny.</title>
        <authorList>
            <consortium name="Drosophila 12 Genomes Consortium"/>
            <person name="Clark A.G."/>
            <person name="Eisen M.B."/>
            <person name="Smith D.R."/>
            <person name="Bergman C.M."/>
            <person name="Oliver B."/>
            <person name="Markow T.A."/>
            <person name="Kaufman T.C."/>
            <person name="Kellis M."/>
            <person name="Gelbart W."/>
            <person name="Iyer V.N."/>
            <person name="Pollard D.A."/>
            <person name="Sackton T.B."/>
            <person name="Larracuente A.M."/>
            <person name="Singh N.D."/>
            <person name="Abad J.P."/>
            <person name="Abt D.N."/>
            <person name="Adryan B."/>
            <person name="Aguade M."/>
            <person name="Akashi H."/>
            <person name="Anderson W.W."/>
            <person name="Aquadro C.F."/>
            <person name="Ardell D.H."/>
            <person name="Arguello R."/>
            <person name="Artieri C.G."/>
            <person name="Barbash D.A."/>
            <person name="Barker D."/>
            <person name="Barsanti P."/>
            <person name="Batterham P."/>
            <person name="Batzoglou S."/>
            <person name="Begun D."/>
            <person name="Bhutkar A."/>
            <person name="Blanco E."/>
            <person name="Bosak S.A."/>
            <person name="Bradley R.K."/>
            <person name="Brand A.D."/>
            <person name="Brent M.R."/>
            <person name="Brooks A.N."/>
            <person name="Brown R.H."/>
            <person name="Butlin R.K."/>
            <person name="Caggese C."/>
            <person name="Calvi B.R."/>
            <person name="Bernardo de Carvalho A."/>
            <person name="Caspi A."/>
            <person name="Castrezana S."/>
            <person name="Celniker S.E."/>
            <person name="Chang J.L."/>
            <person name="Chapple C."/>
            <person name="Chatterji S."/>
            <person name="Chinwalla A."/>
            <person name="Civetta A."/>
            <person name="Clifton S.W."/>
            <person name="Comeron J.M."/>
            <person name="Costello J.C."/>
            <person name="Coyne J.A."/>
            <person name="Daub J."/>
            <person name="David R.G."/>
            <person name="Delcher A.L."/>
            <person name="Delehaunty K."/>
            <person name="Do C.B."/>
            <person name="Ebling H."/>
            <person name="Edwards K."/>
            <person name="Eickbush T."/>
            <person name="Evans J.D."/>
            <person name="Filipski A."/>
            <person name="Findeiss S."/>
            <person name="Freyhult E."/>
            <person name="Fulton L."/>
            <person name="Fulton R."/>
            <person name="Garcia A.C."/>
            <person name="Gardiner A."/>
            <person name="Garfield D.A."/>
            <person name="Garvin B.E."/>
            <person name="Gibson G."/>
            <person name="Gilbert D."/>
            <person name="Gnerre S."/>
            <person name="Godfrey J."/>
            <person name="Good R."/>
            <person name="Gotea V."/>
            <person name="Gravely B."/>
            <person name="Greenberg A.J."/>
            <person name="Griffiths-Jones S."/>
            <person name="Gross S."/>
            <person name="Guigo R."/>
            <person name="Gustafson E.A."/>
            <person name="Haerty W."/>
            <person name="Hahn M.W."/>
            <person name="Halligan D.L."/>
            <person name="Halpern A.L."/>
            <person name="Halter G.M."/>
            <person name="Han M.V."/>
            <person name="Heger A."/>
            <person name="Hillier L."/>
            <person name="Hinrichs A.S."/>
            <person name="Holmes I."/>
            <person name="Hoskins R.A."/>
            <person name="Hubisz M.J."/>
            <person name="Hultmark D."/>
            <person name="Huntley M.A."/>
            <person name="Jaffe D.B."/>
            <person name="Jagadeeshan S."/>
            <person name="Jeck W.R."/>
            <person name="Johnson J."/>
            <person name="Jones C.D."/>
            <person name="Jordan W.C."/>
            <person name="Karpen G.H."/>
            <person name="Kataoka E."/>
            <person name="Keightley P.D."/>
            <person name="Kheradpour P."/>
            <person name="Kirkness E.F."/>
            <person name="Koerich L.B."/>
            <person name="Kristiansen K."/>
            <person name="Kudrna D."/>
            <person name="Kulathinal R.J."/>
            <person name="Kumar S."/>
            <person name="Kwok R."/>
            <person name="Lander E."/>
            <person name="Langley C.H."/>
            <person name="Lapoint R."/>
            <person name="Lazzaro B.P."/>
            <person name="Lee S.J."/>
            <person name="Levesque L."/>
            <person name="Li R."/>
            <person name="Lin C.F."/>
            <person name="Lin M.F."/>
            <person name="Lindblad-Toh K."/>
            <person name="Llopart A."/>
            <person name="Long M."/>
            <person name="Low L."/>
            <person name="Lozovsky E."/>
            <person name="Lu J."/>
            <person name="Luo M."/>
            <person name="Machado C.A."/>
            <person name="Makalowski W."/>
            <person name="Marzo M."/>
            <person name="Matsuda M."/>
            <person name="Matzkin L."/>
            <person name="McAllister B."/>
            <person name="McBride C.S."/>
            <person name="McKernan B."/>
            <person name="McKernan K."/>
            <person name="Mendez-Lago M."/>
            <person name="Minx P."/>
            <person name="Mollenhauer M.U."/>
            <person name="Montooth K."/>
            <person name="Mount S.M."/>
            <person name="Mu X."/>
            <person name="Myers E."/>
            <person name="Negre B."/>
            <person name="Newfeld S."/>
            <person name="Nielsen R."/>
            <person name="Noor M.A."/>
            <person name="O'Grady P."/>
            <person name="Pachter L."/>
            <person name="Papaceit M."/>
            <person name="Parisi M.J."/>
            <person name="Parisi M."/>
            <person name="Parts L."/>
            <person name="Pedersen J.S."/>
            <person name="Pesole G."/>
            <person name="Phillippy A.M."/>
            <person name="Ponting C.P."/>
            <person name="Pop M."/>
            <person name="Porcelli D."/>
            <person name="Powell J.R."/>
            <person name="Prohaska S."/>
            <person name="Pruitt K."/>
            <person name="Puig M."/>
            <person name="Quesneville H."/>
            <person name="Ram K.R."/>
            <person name="Rand D."/>
            <person name="Rasmussen M.D."/>
            <person name="Reed L.K."/>
            <person name="Reenan R."/>
            <person name="Reily A."/>
            <person name="Remington K.A."/>
            <person name="Rieger T.T."/>
            <person name="Ritchie M.G."/>
            <person name="Robin C."/>
            <person name="Rogers Y.H."/>
            <person name="Rohde C."/>
            <person name="Rozas J."/>
            <person name="Rubenfield M.J."/>
            <person name="Ruiz A."/>
            <person name="Russo S."/>
            <person name="Salzberg S.L."/>
            <person name="Sanchez-Gracia A."/>
            <person name="Saranga D.J."/>
            <person name="Sato H."/>
            <person name="Schaeffer S.W."/>
            <person name="Schatz M.C."/>
            <person name="Schlenke T."/>
            <person name="Schwartz R."/>
            <person name="Segarra C."/>
            <person name="Singh R.S."/>
            <person name="Sirot L."/>
            <person name="Sirota M."/>
            <person name="Sisneros N.B."/>
            <person name="Smith C.D."/>
            <person name="Smith T.F."/>
            <person name="Spieth J."/>
            <person name="Stage D.E."/>
            <person name="Stark A."/>
            <person name="Stephan W."/>
            <person name="Strausberg R.L."/>
            <person name="Strempel S."/>
            <person name="Sturgill D."/>
            <person name="Sutton G."/>
            <person name="Sutton G.G."/>
            <person name="Tao W."/>
            <person name="Teichmann S."/>
            <person name="Tobari Y.N."/>
            <person name="Tomimura Y."/>
            <person name="Tsolas J.M."/>
            <person name="Valente V.L."/>
            <person name="Venter E."/>
            <person name="Venter J.C."/>
            <person name="Vicario S."/>
            <person name="Vieira F.G."/>
            <person name="Vilella A.J."/>
            <person name="Villasante A."/>
            <person name="Walenz B."/>
            <person name="Wang J."/>
            <person name="Wasserman M."/>
            <person name="Watts T."/>
            <person name="Wilson D."/>
            <person name="Wilson R.K."/>
            <person name="Wing R.A."/>
            <person name="Wolfner M.F."/>
            <person name="Wong A."/>
            <person name="Wong G.K."/>
            <person name="Wu C.I."/>
            <person name="Wu G."/>
            <person name="Yamamoto D."/>
            <person name="Yang H.P."/>
            <person name="Yang S.P."/>
            <person name="Yorke J.A."/>
            <person name="Yoshida K."/>
            <person name="Zdobnov E."/>
            <person name="Zhang P."/>
            <person name="Zhang Y."/>
            <person name="Zimin A.V."/>
            <person name="Baldwin J."/>
            <person name="Abdouelleil A."/>
            <person name="Abdulkadir J."/>
            <person name="Abebe A."/>
            <person name="Abera B."/>
            <person name="Abreu J."/>
            <person name="Acer S.C."/>
            <person name="Aftuck L."/>
            <person name="Alexander A."/>
            <person name="An P."/>
            <person name="Anderson E."/>
            <person name="Anderson S."/>
            <person name="Arachi H."/>
            <person name="Azer M."/>
            <person name="Bachantsang P."/>
            <person name="Barry A."/>
            <person name="Bayul T."/>
            <person name="Berlin A."/>
            <person name="Bessette D."/>
            <person name="Bloom T."/>
            <person name="Blye J."/>
            <person name="Boguslavskiy L."/>
            <person name="Bonnet C."/>
            <person name="Boukhgalter B."/>
            <person name="Bourzgui I."/>
            <person name="Brown A."/>
            <person name="Cahill P."/>
            <person name="Channer S."/>
            <person name="Cheshatsang Y."/>
            <person name="Chuda L."/>
            <person name="Citroen M."/>
            <person name="Collymore A."/>
            <person name="Cooke P."/>
            <person name="Costello M."/>
            <person name="D'Aco K."/>
            <person name="Daza R."/>
            <person name="De Haan G."/>
            <person name="DeGray S."/>
            <person name="DeMaso C."/>
            <person name="Dhargay N."/>
            <person name="Dooley K."/>
            <person name="Dooley E."/>
            <person name="Doricent M."/>
            <person name="Dorje P."/>
            <person name="Dorjee K."/>
            <person name="Dupes A."/>
            <person name="Elong R."/>
            <person name="Falk J."/>
            <person name="Farina A."/>
            <person name="Faro S."/>
            <person name="Ferguson D."/>
            <person name="Fisher S."/>
            <person name="Foley C.D."/>
            <person name="Franke A."/>
            <person name="Friedrich D."/>
            <person name="Gadbois L."/>
            <person name="Gearin G."/>
            <person name="Gearin C.R."/>
            <person name="Giannoukos G."/>
            <person name="Goode T."/>
            <person name="Graham J."/>
            <person name="Grandbois E."/>
            <person name="Grewal S."/>
            <person name="Gyaltsen K."/>
            <person name="Hafez N."/>
            <person name="Hagos B."/>
            <person name="Hall J."/>
            <person name="Henson C."/>
            <person name="Hollinger A."/>
            <person name="Honan T."/>
            <person name="Huard M.D."/>
            <person name="Hughes L."/>
            <person name="Hurhula B."/>
            <person name="Husby M.E."/>
            <person name="Kamat A."/>
            <person name="Kanga B."/>
            <person name="Kashin S."/>
            <person name="Khazanovich D."/>
            <person name="Kisner P."/>
            <person name="Lance K."/>
            <person name="Lara M."/>
            <person name="Lee W."/>
            <person name="Lennon N."/>
            <person name="Letendre F."/>
            <person name="LeVine R."/>
            <person name="Lipovsky A."/>
            <person name="Liu X."/>
            <person name="Liu J."/>
            <person name="Liu S."/>
            <person name="Lokyitsang T."/>
            <person name="Lokyitsang Y."/>
            <person name="Lubonja R."/>
            <person name="Lui A."/>
            <person name="MacDonald P."/>
            <person name="Magnisalis V."/>
            <person name="Maru K."/>
            <person name="Matthews C."/>
            <person name="McCusker W."/>
            <person name="McDonough S."/>
            <person name="Mehta T."/>
            <person name="Meldrim J."/>
            <person name="Meneus L."/>
            <person name="Mihai O."/>
            <person name="Mihalev A."/>
            <person name="Mihova T."/>
            <person name="Mittelman R."/>
            <person name="Mlenga V."/>
            <person name="Montmayeur A."/>
            <person name="Mulrain L."/>
            <person name="Navidi A."/>
            <person name="Naylor J."/>
            <person name="Negash T."/>
            <person name="Nguyen T."/>
            <person name="Nguyen N."/>
            <person name="Nicol R."/>
            <person name="Norbu C."/>
            <person name="Norbu N."/>
            <person name="Novod N."/>
            <person name="O'Neill B."/>
            <person name="Osman S."/>
            <person name="Markiewicz E."/>
            <person name="Oyono O.L."/>
            <person name="Patti C."/>
            <person name="Phunkhang P."/>
            <person name="Pierre F."/>
            <person name="Priest M."/>
            <person name="Raghuraman S."/>
            <person name="Rege F."/>
            <person name="Reyes R."/>
            <person name="Rise C."/>
            <person name="Rogov P."/>
            <person name="Ross K."/>
            <person name="Ryan E."/>
            <person name="Settipalli S."/>
            <person name="Shea T."/>
            <person name="Sherpa N."/>
            <person name="Shi L."/>
            <person name="Shih D."/>
            <person name="Sparrow T."/>
            <person name="Spaulding J."/>
            <person name="Stalker J."/>
            <person name="Stange-Thomann N."/>
            <person name="Stavropoulos S."/>
            <person name="Stone C."/>
            <person name="Strader C."/>
            <person name="Tesfaye S."/>
            <person name="Thomson T."/>
            <person name="Thoulutsang Y."/>
            <person name="Thoulutsang D."/>
            <person name="Topham K."/>
            <person name="Topping I."/>
            <person name="Tsamla T."/>
            <person name="Vassiliev H."/>
            <person name="Vo A."/>
            <person name="Wangchuk T."/>
            <person name="Wangdi T."/>
            <person name="Weiand M."/>
            <person name="Wilkinson J."/>
            <person name="Wilson A."/>
            <person name="Yadav S."/>
            <person name="Young G."/>
            <person name="Yu Q."/>
            <person name="Zembek L."/>
            <person name="Zhong D."/>
            <person name="Zimmer A."/>
            <person name="Zwirko Z."/>
            <person name="Jaffe D.B."/>
            <person name="Alvarez P."/>
            <person name="Brockman W."/>
            <person name="Butler J."/>
            <person name="Chin C."/>
            <person name="Gnerre S."/>
            <person name="Grabherr M."/>
            <person name="Kleber M."/>
            <person name="Mauceli E."/>
            <person name="MacCallum I."/>
        </authorList>
    </citation>
    <scope>NUCLEOTIDE SEQUENCE [LARGE SCALE GENOMIC DNA]</scope>
    <source>
        <strain evidence="2">Tai18E2 / Tucson 14021-0261.01</strain>
    </source>
</reference>